<comment type="caution">
    <text evidence="1">The sequence shown here is derived from an EMBL/GenBank/DDBJ whole genome shotgun (WGS) entry which is preliminary data.</text>
</comment>
<dbReference type="InterPro" id="IPR011050">
    <property type="entry name" value="Pectin_lyase_fold/virulence"/>
</dbReference>
<dbReference type="InterPro" id="IPR011049">
    <property type="entry name" value="Serralysin-like_metalloprot_C"/>
</dbReference>
<dbReference type="KEGG" id="cwa:CwatDRAFT_4829"/>
<dbReference type="SUPFAM" id="SSF51120">
    <property type="entry name" value="beta-Roll"/>
    <property type="match status" value="1"/>
</dbReference>
<evidence type="ECO:0000313" key="1">
    <source>
        <dbReference type="EMBL" id="EAM51674.1"/>
    </source>
</evidence>
<dbReference type="OrthoDB" id="292163at2"/>
<dbReference type="PROSITE" id="PS00018">
    <property type="entry name" value="EF_HAND_1"/>
    <property type="match status" value="1"/>
</dbReference>
<reference evidence="1" key="1">
    <citation type="submission" date="2004-02" db="EMBL/GenBank/DDBJ databases">
        <authorList>
            <consortium name="DOE Joint Genome Institute"/>
        </authorList>
    </citation>
    <scope>NUCLEOTIDE SEQUENCE [LARGE SCALE GENOMIC DNA]</scope>
    <source>
        <strain evidence="1">WH 8501</strain>
    </source>
</reference>
<keyword evidence="2" id="KW-1185">Reference proteome</keyword>
<reference evidence="1" key="2">
    <citation type="submission" date="2005-06" db="EMBL/GenBank/DDBJ databases">
        <title>Sequencing of the draft genome and assembly of Crocosphaera watsonii WH 8501.</title>
        <authorList>
            <consortium name="US DOE Joint Genome Institute (JGI-PGF)"/>
            <person name="Copeland A."/>
            <person name="Lucas S."/>
            <person name="Lapidus A."/>
            <person name="Barry K."/>
            <person name="Detter C."/>
            <person name="Glavina T."/>
            <person name="Hammon N."/>
            <person name="Israni S."/>
            <person name="Pitluck S."/>
            <person name="Richardson P."/>
        </authorList>
    </citation>
    <scope>NUCLEOTIDE SEQUENCE [LARGE SCALE GENOMIC DNA]</scope>
    <source>
        <strain evidence="1">WH 8501</strain>
    </source>
</reference>
<dbReference type="SUPFAM" id="SSF51126">
    <property type="entry name" value="Pectin lyase-like"/>
    <property type="match status" value="1"/>
</dbReference>
<dbReference type="RefSeq" id="WP_007304815.1">
    <property type="nucleotide sequence ID" value="NZ_AADV02000004.1"/>
</dbReference>
<accession>Q4C643</accession>
<protein>
    <recommendedName>
        <fullName evidence="3">Hemolysin-type calcium-binding region</fullName>
    </recommendedName>
</protein>
<dbReference type="EMBL" id="AADV02000004">
    <property type="protein sequence ID" value="EAM51674.1"/>
    <property type="molecule type" value="Genomic_DNA"/>
</dbReference>
<dbReference type="InterPro" id="IPR018247">
    <property type="entry name" value="EF_Hand_1_Ca_BS"/>
</dbReference>
<evidence type="ECO:0008006" key="3">
    <source>
        <dbReference type="Google" id="ProtNLM"/>
    </source>
</evidence>
<proteinExistence type="predicted"/>
<dbReference type="Proteomes" id="UP000003922">
    <property type="component" value="Unassembled WGS sequence"/>
</dbReference>
<name>Q4C643_CROWT</name>
<organism evidence="1 2">
    <name type="scientific">Crocosphaera watsonii WH 8501</name>
    <dbReference type="NCBI Taxonomy" id="165597"/>
    <lineage>
        <taxon>Bacteria</taxon>
        <taxon>Bacillati</taxon>
        <taxon>Cyanobacteriota</taxon>
        <taxon>Cyanophyceae</taxon>
        <taxon>Oscillatoriophycideae</taxon>
        <taxon>Chroococcales</taxon>
        <taxon>Aphanothecaceae</taxon>
        <taxon>Crocosphaera</taxon>
    </lineage>
</organism>
<evidence type="ECO:0000313" key="2">
    <source>
        <dbReference type="Proteomes" id="UP000003922"/>
    </source>
</evidence>
<reference evidence="1" key="3">
    <citation type="submission" date="2016-12" db="EMBL/GenBank/DDBJ databases">
        <title>Annotation of the draft genome assembly of Crocosphaera watsonii WH 8501.</title>
        <authorList>
            <consortium name="US DOE Joint Genome Institute (JGI-ORNL)"/>
            <person name="Larimer F."/>
            <person name="Land M."/>
        </authorList>
    </citation>
    <scope>NUCLEOTIDE SEQUENCE</scope>
    <source>
        <strain evidence="1">WH 8501</strain>
    </source>
</reference>
<sequence>MSKVQFIGNANLGDGAILNIATNQTINNSVIDLGGPGARFEVSGDNNVILGAGSQLILGNSDTSISSDVTVNGNDNFINQGTIIADGSNGNPNRSIDVAVFDNQGIIQVANGSILNILGNWSNTEGSIDIDKDSTLIVSNSFNTIDLGDIDNSAGGRFSLENFNWDNSNSSYTWNNSTGDWEFNGGTITGGNLIFSEGSCLVFGNGNNVLNDVDVDGNLNLNSLNGARLRLTNGSSFTGNANLGDNAILSIESDQTLNDSEINLSGSGATFGVSGDANLILGSNSRLVLGEANTSISSDVEVDGDGNVINQGTIVADGPGDRTIDVDVFNNEGVIQVANGSIDLGDIDNSVGGKVSLRNYNWDNSNSNYTFNNNTGSWEFNGGTVTGGSLTFEDDTQLVIGSGNNVLDDVDVDGNLNLNSVNGARLSLTNGSTFTGNANLGENAILSIDSDQTIDNTIIRLEQPGAKFDVSGDGNVIIGANSRVSLLNVNTSISSDIDVDGDSNIVNQGLIVADGPGDRSIDVDVFNNEGVIQVANGSILNVLGDWSNTGGTIDIDATSTLQLNNSFNTDDLGDIDNSVGGKVPLRNYNWDNSDRNYTFNNNTGSWEFNGGTVTGGSLTFEDDTQLVIGSGNNVLDDVDVDGNLNLNSANGARLSLTNGSTFTRNANLGENAILSIDSDQTIDNTIIRLEQPGAKFGVSGDGNVIIGANSRVSLLNVNTSISSDIDVDGDGNIINQGTIVADGPGDRSIDVDVFNNEGVIQVANGSILNVLGDWSNTGGTIDIDVNSTVVLQGSFNTVDLGTIDNSEGGQLIFQDYDWDNSNSSYTFNNNTGSGIFNGGTITGGTITFGDDTQLIVGNGNNVLDDVDVDGNLNLNSVNGARLSLTNGSTFTGNANLGENAILSIDSDQTIDNTIIDLDGPGVKFGVSGDGNVIIGANSRVSLLNVNTSISSDIDVDGDGNIVNQGLIVADGPGDRSIDVDVFNNEGVIQVANGSILNVLGDWSNTGGTIDIDVNSTVVLQGSFNTVDLGTIDNSEGGQLILQDYDWDNSNSSYTFNNNTGSPTFNGGTITGGTITFGDDTQLVVGNGNNVLDDVDVQGNLNLNSVNGAILSLTNGSTFTGNANLGENAILSIDSDQTINNNIIRLDGADAVFGVSGDSNVILGPNTEVFLSNSNTSISSDIDVDGDGNIINQGLIVADGTVGTPNRSICLDQFTNSGNLQAINGAELHICGSWFNDDGTVTVDGTSAIATDGTYTQLRGTTALSGGTFSAADLVFEGGTLTGFGTISGDLNFNAEIAADLNTGTLAIAGNYTQTDDSILNIELGSTTAFDQLAITGAAVFDGTLQVSFLNGFSAQLGDVFEIATASSISNSLDFTNIDLGNGLELTLVADGDSLSLVTQEKPSEQPTEILGTPNPDILVGTNNNDVIIGKGGGDILTGNGGDDIFKYETFGDAGDIITDFDNGDKIDLSDIMTALGQGGSDGLATGVVGVQPLSTGSSVTIFGIPFIILQNTSVAEVNDSANFIF</sequence>
<gene>
    <name evidence="1" type="ORF">CwatDRAFT_4829</name>
</gene>